<dbReference type="AlphaFoldDB" id="A0A512HB65"/>
<dbReference type="OrthoDB" id="7362306at2"/>
<keyword evidence="2" id="KW-1185">Reference proteome</keyword>
<name>A0A512HB65_9PROT</name>
<dbReference type="EMBL" id="BJZO01000099">
    <property type="protein sequence ID" value="GEO82696.1"/>
    <property type="molecule type" value="Genomic_DNA"/>
</dbReference>
<evidence type="ECO:0000313" key="2">
    <source>
        <dbReference type="Proteomes" id="UP000321567"/>
    </source>
</evidence>
<gene>
    <name evidence="1" type="ORF">ROR02_28270</name>
</gene>
<accession>A0A512HB65</accession>
<dbReference type="Proteomes" id="UP000321567">
    <property type="component" value="Unassembled WGS sequence"/>
</dbReference>
<organism evidence="1 2">
    <name type="scientific">Pararhodospirillum oryzae</name>
    <dbReference type="NCBI Taxonomy" id="478448"/>
    <lineage>
        <taxon>Bacteria</taxon>
        <taxon>Pseudomonadati</taxon>
        <taxon>Pseudomonadota</taxon>
        <taxon>Alphaproteobacteria</taxon>
        <taxon>Rhodospirillales</taxon>
        <taxon>Rhodospirillaceae</taxon>
        <taxon>Pararhodospirillum</taxon>
    </lineage>
</organism>
<protein>
    <submittedName>
        <fullName evidence="1">Uncharacterized protein</fullName>
    </submittedName>
</protein>
<comment type="caution">
    <text evidence="1">The sequence shown here is derived from an EMBL/GenBank/DDBJ whole genome shotgun (WGS) entry which is preliminary data.</text>
</comment>
<sequence length="211" mass="22066">MAHPVVCSLRRRVGWTTARGVLLAGVLWGMGACTAFEPTEPSVPSAGTFNQEAARTDLSAAQDAEARGGLADAAAHYRAAAQAWPVEPEAWRGLARVAALQGDTPTQDLARFLADRVAEYDALHPRQARLAFLGAVSNPPPSVPGIKPWAETLVAFFEYKDAVALHDAFAARPTRSTTLHYAVYPVALGSLGVGAYALGASIGALGDSSGE</sequence>
<dbReference type="RefSeq" id="WP_147164724.1">
    <property type="nucleotide sequence ID" value="NZ_BJZO01000099.1"/>
</dbReference>
<evidence type="ECO:0000313" key="1">
    <source>
        <dbReference type="EMBL" id="GEO82696.1"/>
    </source>
</evidence>
<reference evidence="1 2" key="1">
    <citation type="submission" date="2019-07" db="EMBL/GenBank/DDBJ databases">
        <title>Whole genome shotgun sequence of Rhodospirillum oryzae NBRC 107573.</title>
        <authorList>
            <person name="Hosoyama A."/>
            <person name="Uohara A."/>
            <person name="Ohji S."/>
            <person name="Ichikawa N."/>
        </authorList>
    </citation>
    <scope>NUCLEOTIDE SEQUENCE [LARGE SCALE GENOMIC DNA]</scope>
    <source>
        <strain evidence="1 2">NBRC 107573</strain>
    </source>
</reference>
<proteinExistence type="predicted"/>